<organism evidence="1 2">
    <name type="scientific">Alcaligenes xylosoxydans xylosoxydans</name>
    <name type="common">Achromobacter xylosoxidans</name>
    <dbReference type="NCBI Taxonomy" id="85698"/>
    <lineage>
        <taxon>Bacteria</taxon>
        <taxon>Pseudomonadati</taxon>
        <taxon>Pseudomonadota</taxon>
        <taxon>Betaproteobacteria</taxon>
        <taxon>Burkholderiales</taxon>
        <taxon>Alcaligenaceae</taxon>
        <taxon>Achromobacter</taxon>
    </lineage>
</organism>
<accession>A0A424W6G6</accession>
<protein>
    <submittedName>
        <fullName evidence="1">Uncharacterized protein</fullName>
    </submittedName>
</protein>
<dbReference type="EMBL" id="QVXO01000054">
    <property type="protein sequence ID" value="RPJ88844.1"/>
    <property type="molecule type" value="Genomic_DNA"/>
</dbReference>
<gene>
    <name evidence="1" type="ORF">DY367_25930</name>
</gene>
<proteinExistence type="predicted"/>
<comment type="caution">
    <text evidence="1">The sequence shown here is derived from an EMBL/GenBank/DDBJ whole genome shotgun (WGS) entry which is preliminary data.</text>
</comment>
<name>A0A424W6G6_ALCXX</name>
<reference evidence="1 2" key="1">
    <citation type="submission" date="2018-08" db="EMBL/GenBank/DDBJ databases">
        <title>Achromobacter xylosoxidans Genome sequencing and assembly.</title>
        <authorList>
            <person name="Wang R."/>
            <person name="Rensing C."/>
            <person name="Li Y."/>
        </authorList>
    </citation>
    <scope>NUCLEOTIDE SEQUENCE [LARGE SCALE GENOMIC DNA]</scope>
    <source>
        <strain evidence="1 2">GD003A</strain>
    </source>
</reference>
<evidence type="ECO:0000313" key="2">
    <source>
        <dbReference type="Proteomes" id="UP000285324"/>
    </source>
</evidence>
<dbReference type="RefSeq" id="WP_054453622.1">
    <property type="nucleotide sequence ID" value="NZ_JACTAA010000052.1"/>
</dbReference>
<evidence type="ECO:0000313" key="1">
    <source>
        <dbReference type="EMBL" id="RPJ88844.1"/>
    </source>
</evidence>
<sequence>MTPGRNAALLAGQTALAQKIYAVLPAERTTAFTALRIAQAMKDTTGASPDIHTMRGCLRRLREAGLIKEVVPGSFRRIEVKEKLTMTNQGQQMMSNTFHGKEPVDVLGGTKQAAPMDVLAIIAEKVRTVMAGLGTLAEEIDQAAIMIEERAAADAKELAKVKQIATLLKELG</sequence>
<dbReference type="OrthoDB" id="70434at506"/>
<dbReference type="AlphaFoldDB" id="A0A424W6G6"/>
<dbReference type="Proteomes" id="UP000285324">
    <property type="component" value="Unassembled WGS sequence"/>
</dbReference>